<feature type="region of interest" description="Disordered" evidence="2">
    <location>
        <begin position="1"/>
        <end position="204"/>
    </location>
</feature>
<reference evidence="3 4" key="1">
    <citation type="submission" date="2007-11" db="EMBL/GenBank/DDBJ databases">
        <authorList>
            <person name="Wagner-Dobler I."/>
            <person name="Ferriera S."/>
            <person name="Johnson J."/>
            <person name="Kravitz S."/>
            <person name="Beeson K."/>
            <person name="Sutton G."/>
            <person name="Rogers Y.-H."/>
            <person name="Friedman R."/>
            <person name="Frazier M."/>
            <person name="Venter J.C."/>
        </authorList>
    </citation>
    <scope>NUCLEOTIDE SEQUENCE [LARGE SCALE GENOMIC DNA]</scope>
    <source>
        <strain evidence="3 4">HEL-45</strain>
    </source>
</reference>
<dbReference type="EMBL" id="ABID01000001">
    <property type="protein sequence ID" value="EDQ06377.1"/>
    <property type="molecule type" value="Genomic_DNA"/>
</dbReference>
<feature type="coiled-coil region" evidence="1">
    <location>
        <begin position="237"/>
        <end position="357"/>
    </location>
</feature>
<dbReference type="RefSeq" id="WP_007118446.1">
    <property type="nucleotide sequence ID" value="NZ_ABID01000001.1"/>
</dbReference>
<comment type="caution">
    <text evidence="3">The sequence shown here is derived from an EMBL/GenBank/DDBJ whole genome shotgun (WGS) entry which is preliminary data.</text>
</comment>
<keyword evidence="4" id="KW-1185">Reference proteome</keyword>
<feature type="compositionally biased region" description="Low complexity" evidence="2">
    <location>
        <begin position="153"/>
        <end position="189"/>
    </location>
</feature>
<keyword evidence="1" id="KW-0175">Coiled coil</keyword>
<accession>A0ABM9XAJ4</accession>
<feature type="compositionally biased region" description="Low complexity" evidence="2">
    <location>
        <begin position="30"/>
        <end position="46"/>
    </location>
</feature>
<dbReference type="Proteomes" id="UP000003257">
    <property type="component" value="Unassembled WGS sequence"/>
</dbReference>
<sequence>MAKPKKTVSKSEADKTTADQTPSVADKATSEANASASETGATTGKSGNDVKPGIDKPEAAKPEVGKTEVGKTDSTTPKPADTDPSKPTAASATPKSEPFKAGSTSSETKALEKDVKPLSNAASAKDTKTAPAVAKDDAKTSSGVTPPKDKPSFDPAPSRASAAATNTSANTSKPTSGKPEKSTTATSTPKPTPAPEPAPKERKRSVFFPMVLGGVIAAGLGFAASEYDVLGTRAQSAAELQSAMEAQQARIADLEARAEEPAALPENLPQVDALSEELSTAREELTAAREEFSALQSQLAELDSRLTTVEKQPVSGGENEVAIAAFEREMEALRASVAEQRSEVESLLDNAQNAEEATAAAAVSARAQTAMTQINTAISAGRPYEAALAELQAAGVEDIPQPLTDTATGGVVTLANLQARYPDAARQALATARAAVPDDGEGSFGSFLKRQLGARSVAPRDGADPDAVLSRAEAAVRDGRLTDALAEIDTLPAPAQDAMAEWLVDARARQAAETAADELSQRLTAN</sequence>
<name>A0ABM9XAJ4_9RHOB</name>
<feature type="compositionally biased region" description="Basic and acidic residues" evidence="2">
    <location>
        <begin position="52"/>
        <end position="71"/>
    </location>
</feature>
<protein>
    <recommendedName>
        <fullName evidence="5">Mitochondrial inner membrane protein</fullName>
    </recommendedName>
</protein>
<dbReference type="Gene3D" id="1.10.287.1490">
    <property type="match status" value="1"/>
</dbReference>
<organism evidence="3 4">
    <name type="scientific">Sulfitobacter indolifex HEL-45</name>
    <dbReference type="NCBI Taxonomy" id="391624"/>
    <lineage>
        <taxon>Bacteria</taxon>
        <taxon>Pseudomonadati</taxon>
        <taxon>Pseudomonadota</taxon>
        <taxon>Alphaproteobacteria</taxon>
        <taxon>Rhodobacterales</taxon>
        <taxon>Roseobacteraceae</taxon>
        <taxon>Sulfitobacter</taxon>
    </lineage>
</organism>
<evidence type="ECO:0008006" key="5">
    <source>
        <dbReference type="Google" id="ProtNLM"/>
    </source>
</evidence>
<proteinExistence type="predicted"/>
<evidence type="ECO:0000256" key="2">
    <source>
        <dbReference type="SAM" id="MobiDB-lite"/>
    </source>
</evidence>
<evidence type="ECO:0000256" key="1">
    <source>
        <dbReference type="SAM" id="Coils"/>
    </source>
</evidence>
<evidence type="ECO:0000313" key="4">
    <source>
        <dbReference type="Proteomes" id="UP000003257"/>
    </source>
</evidence>
<gene>
    <name evidence="3" type="ORF">OIHEL45_06165</name>
</gene>
<evidence type="ECO:0000313" key="3">
    <source>
        <dbReference type="EMBL" id="EDQ06377.1"/>
    </source>
</evidence>